<organism evidence="4">
    <name type="scientific">Perkinsus marinus (strain ATCC 50983 / TXsc)</name>
    <dbReference type="NCBI Taxonomy" id="423536"/>
    <lineage>
        <taxon>Eukaryota</taxon>
        <taxon>Sar</taxon>
        <taxon>Alveolata</taxon>
        <taxon>Perkinsozoa</taxon>
        <taxon>Perkinsea</taxon>
        <taxon>Perkinsida</taxon>
        <taxon>Perkinsidae</taxon>
        <taxon>Perkinsus</taxon>
    </lineage>
</organism>
<dbReference type="GO" id="GO:0008569">
    <property type="term" value="F:minus-end-directed microtubule motor activity"/>
    <property type="evidence" value="ECO:0007669"/>
    <property type="project" value="TreeGrafter"/>
</dbReference>
<dbReference type="Pfam" id="PF12777">
    <property type="entry name" value="MT"/>
    <property type="match status" value="1"/>
</dbReference>
<dbReference type="GeneID" id="9050713"/>
<dbReference type="InterPro" id="IPR024743">
    <property type="entry name" value="Dynein_HC_stalk"/>
</dbReference>
<dbReference type="AlphaFoldDB" id="C5LDM3"/>
<dbReference type="PANTHER" id="PTHR10676">
    <property type="entry name" value="DYNEIN HEAVY CHAIN FAMILY PROTEIN"/>
    <property type="match status" value="1"/>
</dbReference>
<keyword evidence="1" id="KW-0175">Coiled coil</keyword>
<feature type="domain" description="Dynein heavy chain coiled coil stalk" evidence="2">
    <location>
        <begin position="27"/>
        <end position="121"/>
    </location>
</feature>
<gene>
    <name evidence="3" type="ORF">Pmar_PMAR001851</name>
</gene>
<dbReference type="GO" id="GO:0097729">
    <property type="term" value="C:9+2 motile cilium"/>
    <property type="evidence" value="ECO:0007669"/>
    <property type="project" value="TreeGrafter"/>
</dbReference>
<dbReference type="GO" id="GO:0045505">
    <property type="term" value="F:dynein intermediate chain binding"/>
    <property type="evidence" value="ECO:0007669"/>
    <property type="project" value="InterPro"/>
</dbReference>
<dbReference type="PANTHER" id="PTHR10676:SF365">
    <property type="entry name" value="AAA+ ATPASE DOMAIN-CONTAINING PROTEIN"/>
    <property type="match status" value="1"/>
</dbReference>
<dbReference type="GO" id="GO:0036158">
    <property type="term" value="P:outer dynein arm assembly"/>
    <property type="evidence" value="ECO:0007669"/>
    <property type="project" value="TreeGrafter"/>
</dbReference>
<feature type="coiled-coil region" evidence="1">
    <location>
        <begin position="98"/>
        <end position="125"/>
    </location>
</feature>
<dbReference type="Proteomes" id="UP000007800">
    <property type="component" value="Unassembled WGS sequence"/>
</dbReference>
<dbReference type="GO" id="GO:0051959">
    <property type="term" value="F:dynein light intermediate chain binding"/>
    <property type="evidence" value="ECO:0007669"/>
    <property type="project" value="InterPro"/>
</dbReference>
<keyword evidence="4" id="KW-1185">Reference proteome</keyword>
<evidence type="ECO:0000256" key="1">
    <source>
        <dbReference type="SAM" id="Coils"/>
    </source>
</evidence>
<accession>C5LDM3</accession>
<dbReference type="InParanoid" id="C5LDM3"/>
<evidence type="ECO:0000313" key="3">
    <source>
        <dbReference type="EMBL" id="EER05170.1"/>
    </source>
</evidence>
<evidence type="ECO:0000259" key="2">
    <source>
        <dbReference type="Pfam" id="PF12777"/>
    </source>
</evidence>
<reference evidence="3 4" key="1">
    <citation type="submission" date="2008-07" db="EMBL/GenBank/DDBJ databases">
        <authorList>
            <person name="El-Sayed N."/>
            <person name="Caler E."/>
            <person name="Inman J."/>
            <person name="Amedeo P."/>
            <person name="Hass B."/>
            <person name="Wortman J."/>
        </authorList>
    </citation>
    <scope>NUCLEOTIDE SEQUENCE [LARGE SCALE GENOMIC DNA]</scope>
    <source>
        <strain evidence="4">ATCC 50983 / TXsc</strain>
    </source>
</reference>
<dbReference type="GO" id="GO:0036157">
    <property type="term" value="C:outer dynein arm"/>
    <property type="evidence" value="ECO:0007669"/>
    <property type="project" value="TreeGrafter"/>
</dbReference>
<evidence type="ECO:0000313" key="4">
    <source>
        <dbReference type="Proteomes" id="UP000007800"/>
    </source>
</evidence>
<dbReference type="RefSeq" id="XP_002773354.1">
    <property type="nucleotide sequence ID" value="XM_002773308.1"/>
</dbReference>
<dbReference type="GO" id="GO:0060294">
    <property type="term" value="P:cilium movement involved in cell motility"/>
    <property type="evidence" value="ECO:0007669"/>
    <property type="project" value="TreeGrafter"/>
</dbReference>
<dbReference type="InterPro" id="IPR026983">
    <property type="entry name" value="DHC"/>
</dbReference>
<protein>
    <submittedName>
        <fullName evidence="3">Axonemal dynein gamma heavy chain, putative</fullName>
    </submittedName>
</protein>
<dbReference type="Gene3D" id="1.20.920.60">
    <property type="match status" value="1"/>
</dbReference>
<dbReference type="EMBL" id="GG681048">
    <property type="protein sequence ID" value="EER05170.1"/>
    <property type="molecule type" value="Genomic_DNA"/>
</dbReference>
<sequence>VVNKVKIDFIHDSYDEIAKSVLSDIRFLPDLLDFSANEKDNINDETCELLQPYLQLENFNPAVAKKASGAAEGLCKWVGAMVMYHEAAKIVKPKMDYLKVQTAKLEAAMTELGEAEAELAAAQQCWMASMPNSRKPWMGRMLSRRRLMLRRTKWT</sequence>
<feature type="non-terminal residue" evidence="3">
    <location>
        <position position="1"/>
    </location>
</feature>
<dbReference type="OrthoDB" id="424310at2759"/>
<name>C5LDM3_PERM5</name>
<feature type="non-terminal residue" evidence="3">
    <location>
        <position position="155"/>
    </location>
</feature>
<proteinExistence type="predicted"/>